<proteinExistence type="predicted"/>
<organism evidence="1 2">
    <name type="scientific">Portunus trituberculatus</name>
    <name type="common">Swimming crab</name>
    <name type="synonym">Neptunus trituberculatus</name>
    <dbReference type="NCBI Taxonomy" id="210409"/>
    <lineage>
        <taxon>Eukaryota</taxon>
        <taxon>Metazoa</taxon>
        <taxon>Ecdysozoa</taxon>
        <taxon>Arthropoda</taxon>
        <taxon>Crustacea</taxon>
        <taxon>Multicrustacea</taxon>
        <taxon>Malacostraca</taxon>
        <taxon>Eumalacostraca</taxon>
        <taxon>Eucarida</taxon>
        <taxon>Decapoda</taxon>
        <taxon>Pleocyemata</taxon>
        <taxon>Brachyura</taxon>
        <taxon>Eubrachyura</taxon>
        <taxon>Portunoidea</taxon>
        <taxon>Portunidae</taxon>
        <taxon>Portuninae</taxon>
        <taxon>Portunus</taxon>
    </lineage>
</organism>
<gene>
    <name evidence="1" type="ORF">E2C01_073643</name>
</gene>
<dbReference type="AlphaFoldDB" id="A0A5B7I3K0"/>
<dbReference type="EMBL" id="VSRR010050326">
    <property type="protein sequence ID" value="MPC79130.1"/>
    <property type="molecule type" value="Genomic_DNA"/>
</dbReference>
<reference evidence="1 2" key="1">
    <citation type="submission" date="2019-05" db="EMBL/GenBank/DDBJ databases">
        <title>Another draft genome of Portunus trituberculatus and its Hox gene families provides insights of decapod evolution.</title>
        <authorList>
            <person name="Jeong J.-H."/>
            <person name="Song I."/>
            <person name="Kim S."/>
            <person name="Choi T."/>
            <person name="Kim D."/>
            <person name="Ryu S."/>
            <person name="Kim W."/>
        </authorList>
    </citation>
    <scope>NUCLEOTIDE SEQUENCE [LARGE SCALE GENOMIC DNA]</scope>
    <source>
        <tissue evidence="1">Muscle</tissue>
    </source>
</reference>
<evidence type="ECO:0000313" key="2">
    <source>
        <dbReference type="Proteomes" id="UP000324222"/>
    </source>
</evidence>
<sequence length="54" mass="6184">MCPTCTSGFWWPSTQHCHSSRWCVSTLETLATLRKRSQSWQAAGSLHFCFSFPC</sequence>
<accession>A0A5B7I3K0</accession>
<protein>
    <submittedName>
        <fullName evidence="1">Uncharacterized protein</fullName>
    </submittedName>
</protein>
<evidence type="ECO:0000313" key="1">
    <source>
        <dbReference type="EMBL" id="MPC79130.1"/>
    </source>
</evidence>
<name>A0A5B7I3K0_PORTR</name>
<dbReference type="Proteomes" id="UP000324222">
    <property type="component" value="Unassembled WGS sequence"/>
</dbReference>
<comment type="caution">
    <text evidence="1">The sequence shown here is derived from an EMBL/GenBank/DDBJ whole genome shotgun (WGS) entry which is preliminary data.</text>
</comment>
<keyword evidence="2" id="KW-1185">Reference proteome</keyword>